<organism evidence="8">
    <name type="scientific">Gongylonema pulchrum</name>
    <dbReference type="NCBI Taxonomy" id="637853"/>
    <lineage>
        <taxon>Eukaryota</taxon>
        <taxon>Metazoa</taxon>
        <taxon>Ecdysozoa</taxon>
        <taxon>Nematoda</taxon>
        <taxon>Chromadorea</taxon>
        <taxon>Rhabditida</taxon>
        <taxon>Spirurina</taxon>
        <taxon>Spiruromorpha</taxon>
        <taxon>Spiruroidea</taxon>
        <taxon>Gongylonematidae</taxon>
        <taxon>Gongylonema</taxon>
    </lineage>
</organism>
<evidence type="ECO:0000259" key="5">
    <source>
        <dbReference type="PROSITE" id="PS50021"/>
    </source>
</evidence>
<gene>
    <name evidence="6" type="ORF">GPUH_LOCUS10529</name>
</gene>
<evidence type="ECO:0000256" key="2">
    <source>
        <dbReference type="ARBA" id="ARBA00022737"/>
    </source>
</evidence>
<dbReference type="EMBL" id="UYRT01078015">
    <property type="protein sequence ID" value="VDN17564.1"/>
    <property type="molecule type" value="Genomic_DNA"/>
</dbReference>
<dbReference type="Proteomes" id="UP000271098">
    <property type="component" value="Unassembled WGS sequence"/>
</dbReference>
<dbReference type="PANTHER" id="PTHR38537">
    <property type="entry name" value="JITTERBUG, ISOFORM N"/>
    <property type="match status" value="1"/>
</dbReference>
<evidence type="ECO:0000256" key="3">
    <source>
        <dbReference type="ARBA" id="ARBA00023203"/>
    </source>
</evidence>
<dbReference type="GO" id="GO:0030036">
    <property type="term" value="P:actin cytoskeleton organization"/>
    <property type="evidence" value="ECO:0007669"/>
    <property type="project" value="InterPro"/>
</dbReference>
<keyword evidence="3" id="KW-0009">Actin-binding</keyword>
<dbReference type="PROSITE" id="PS50021">
    <property type="entry name" value="CH"/>
    <property type="match status" value="2"/>
</dbReference>
<evidence type="ECO:0000256" key="4">
    <source>
        <dbReference type="PROSITE-ProRule" id="PRU00087"/>
    </source>
</evidence>
<dbReference type="WBParaSite" id="GPUH_0001054201-mRNA-1">
    <property type="protein sequence ID" value="GPUH_0001054201-mRNA-1"/>
    <property type="gene ID" value="GPUH_0001054201"/>
</dbReference>
<dbReference type="InterPro" id="IPR014756">
    <property type="entry name" value="Ig_E-set"/>
</dbReference>
<dbReference type="SMART" id="SM00557">
    <property type="entry name" value="IG_FLMN"/>
    <property type="match status" value="1"/>
</dbReference>
<dbReference type="InterPro" id="IPR044801">
    <property type="entry name" value="Filamin"/>
</dbReference>
<dbReference type="PANTHER" id="PTHR38537:SF8">
    <property type="entry name" value="FILAMIN-A"/>
    <property type="match status" value="1"/>
</dbReference>
<dbReference type="InterPro" id="IPR017868">
    <property type="entry name" value="Filamin/ABP280_repeat-like"/>
</dbReference>
<dbReference type="InterPro" id="IPR036872">
    <property type="entry name" value="CH_dom_sf"/>
</dbReference>
<dbReference type="InterPro" id="IPR001298">
    <property type="entry name" value="Filamin/ABP280_rpt"/>
</dbReference>
<evidence type="ECO:0000313" key="8">
    <source>
        <dbReference type="WBParaSite" id="GPUH_0001054201-mRNA-1"/>
    </source>
</evidence>
<accession>A0A183DP88</accession>
<reference evidence="6 7" key="2">
    <citation type="submission" date="2018-11" db="EMBL/GenBank/DDBJ databases">
        <authorList>
            <consortium name="Pathogen Informatics"/>
        </authorList>
    </citation>
    <scope>NUCLEOTIDE SEQUENCE [LARGE SCALE GENOMIC DNA]</scope>
</reference>
<dbReference type="Gene3D" id="2.60.40.10">
    <property type="entry name" value="Immunoglobulins"/>
    <property type="match status" value="1"/>
</dbReference>
<dbReference type="PROSITE" id="PS00019">
    <property type="entry name" value="ACTININ_1"/>
    <property type="match status" value="1"/>
</dbReference>
<sequence>MASVLQMVLDEWQHDAAWKKIQQNTFTRWVNQHLKPVNDTVTDLETDFEEGLKLIRLVEVLSGKSVGRYNKKVTFHSQKLENISLALEFLEKEENIKLVNIDGSAIVNRNLKLILGLVWTLILHYSISKQVWDGQSSDALENQDLPPKIKLMTWLKEKLPVGLPFSNFTSDWNDGILLGALVDSCAPDLEVGWRNWVPAQALQSTTTAMKLANDHLDVAALITPEELINPAVDEKSVMTYLAQFPGAKYTPPLGRFLELDNVVVVGCDTKLTLKTRSSAVAPEVIIRGPDGSSLQYSQEQVSNNVYVFKFKPILAGEHEIMAAARDRASGDSAQLESAKIIAVDRIRLVYEDNTECDKPIVLKVLNAGRVSSIEILVTAPNGEEIVVPAVIDDAVYKGQFTPKHEGIYKINIFQKGVLVADSPYTLRVISQGSFSLRCAILIALCVVSAVEKSCEV</sequence>
<dbReference type="GO" id="GO:0051015">
    <property type="term" value="F:actin filament binding"/>
    <property type="evidence" value="ECO:0007669"/>
    <property type="project" value="InterPro"/>
</dbReference>
<dbReference type="FunFam" id="1.10.418.10:FF:000006">
    <property type="entry name" value="Filamin-B isoform A"/>
    <property type="match status" value="1"/>
</dbReference>
<dbReference type="SMART" id="SM00033">
    <property type="entry name" value="CH"/>
    <property type="match status" value="2"/>
</dbReference>
<dbReference type="SUPFAM" id="SSF47576">
    <property type="entry name" value="Calponin-homology domain, CH-domain"/>
    <property type="match status" value="1"/>
</dbReference>
<proteinExistence type="inferred from homology"/>
<feature type="repeat" description="Filamin" evidence="4">
    <location>
        <begin position="360"/>
        <end position="428"/>
    </location>
</feature>
<dbReference type="Gene3D" id="1.10.418.10">
    <property type="entry name" value="Calponin-like domain"/>
    <property type="match status" value="2"/>
</dbReference>
<evidence type="ECO:0000313" key="7">
    <source>
        <dbReference type="Proteomes" id="UP000271098"/>
    </source>
</evidence>
<dbReference type="InterPro" id="IPR001715">
    <property type="entry name" value="CH_dom"/>
</dbReference>
<evidence type="ECO:0000256" key="1">
    <source>
        <dbReference type="ARBA" id="ARBA00009238"/>
    </source>
</evidence>
<protein>
    <submittedName>
        <fullName evidence="8">Calponin-homology (CH) domain-containing protein</fullName>
    </submittedName>
</protein>
<dbReference type="Pfam" id="PF00307">
    <property type="entry name" value="CH"/>
    <property type="match status" value="2"/>
</dbReference>
<reference evidence="8" key="1">
    <citation type="submission" date="2016-06" db="UniProtKB">
        <authorList>
            <consortium name="WormBaseParasite"/>
        </authorList>
    </citation>
    <scope>IDENTIFICATION</scope>
</reference>
<dbReference type="SUPFAM" id="SSF81296">
    <property type="entry name" value="E set domains"/>
    <property type="match status" value="2"/>
</dbReference>
<comment type="similarity">
    <text evidence="1">Belongs to the filamin family.</text>
</comment>
<evidence type="ECO:0000313" key="6">
    <source>
        <dbReference type="EMBL" id="VDN17564.1"/>
    </source>
</evidence>
<keyword evidence="2" id="KW-0677">Repeat</keyword>
<dbReference type="InterPro" id="IPR001589">
    <property type="entry name" value="Actinin_actin-bd_CS"/>
</dbReference>
<dbReference type="AlphaFoldDB" id="A0A183DP88"/>
<dbReference type="OrthoDB" id="18740at2759"/>
<feature type="domain" description="Calponin-homology (CH)" evidence="5">
    <location>
        <begin position="20"/>
        <end position="126"/>
    </location>
</feature>
<dbReference type="PROSITE" id="PS50194">
    <property type="entry name" value="FILAMIN_REPEAT"/>
    <property type="match status" value="1"/>
</dbReference>
<feature type="domain" description="Calponin-homology (CH)" evidence="5">
    <location>
        <begin position="145"/>
        <end position="249"/>
    </location>
</feature>
<dbReference type="InterPro" id="IPR013783">
    <property type="entry name" value="Ig-like_fold"/>
</dbReference>
<keyword evidence="7" id="KW-1185">Reference proteome</keyword>
<name>A0A183DP88_9BILA</name>